<feature type="domain" description="XdhC- CoxI" evidence="1">
    <location>
        <begin position="14"/>
        <end position="71"/>
    </location>
</feature>
<dbReference type="AlphaFoldDB" id="A0A1B1TB38"/>
<reference evidence="3" key="1">
    <citation type="submission" date="2014-11" db="EMBL/GenBank/DDBJ databases">
        <authorList>
            <person name="Zhu J."/>
            <person name="Qi W."/>
            <person name="Song R."/>
        </authorList>
    </citation>
    <scope>NUCLEOTIDE SEQUENCE</scope>
</reference>
<dbReference type="Pfam" id="PF02625">
    <property type="entry name" value="XdhC_CoxI"/>
    <property type="match status" value="1"/>
</dbReference>
<name>A0A1B1TB38_9ARCH</name>
<protein>
    <submittedName>
        <fullName evidence="3">Xanthine dehydrogenase accessory protein (XdhC)</fullName>
    </submittedName>
</protein>
<organism evidence="3">
    <name type="scientific">uncultured Poseidoniia archaeon</name>
    <dbReference type="NCBI Taxonomy" id="1697135"/>
    <lineage>
        <taxon>Archaea</taxon>
        <taxon>Methanobacteriati</taxon>
        <taxon>Thermoplasmatota</taxon>
        <taxon>Candidatus Poseidoniia</taxon>
        <taxon>environmental samples</taxon>
    </lineage>
</organism>
<reference evidence="3" key="2">
    <citation type="journal article" date="2015" name="ISME J.">
        <title>A new class of marine Euryarchaeota group II from the Mediterranean deep chlorophyll maximum.</title>
        <authorList>
            <person name="Martin-Cuadrado A.B."/>
            <person name="Garcia-Heredia I."/>
            <person name="Molto A.G."/>
            <person name="Lopez-Ubeda R."/>
            <person name="Kimes N."/>
            <person name="Lopez-Garcia P."/>
            <person name="Moreira D."/>
            <person name="Rodriguez-Valera F."/>
        </authorList>
    </citation>
    <scope>NUCLEOTIDE SEQUENCE</scope>
</reference>
<sequence length="281" mass="30866">MSVHVLSWALDEVKQGHRVAIATIVSAKGSVPGKPGAKLAINSKMQNFGTVGGAGLELKIEKKLIQLLNEEHKVNRKKGGLIETFYLYKDAKGKEGIALDSLCGGQVKVSMEIIEPMPHILIAGGGHVGRCVGLVAESLGWDYSVFDVRKEYSNAEKYPFSNENISMNANDFLESEDSESIKRFSDILLLGHDWSVDQELLLGFLKLRKDDSRPRIGAIGSVSKWKSFKKAAMDDGVREEWFNNARCPIGIDIGAETPEEIGLAVCAEILALERKITHTEN</sequence>
<dbReference type="PANTHER" id="PTHR30388">
    <property type="entry name" value="ALDEHYDE OXIDOREDUCTASE MOLYBDENUM COFACTOR ASSEMBLY PROTEIN"/>
    <property type="match status" value="1"/>
</dbReference>
<evidence type="ECO:0000259" key="1">
    <source>
        <dbReference type="Pfam" id="PF02625"/>
    </source>
</evidence>
<proteinExistence type="predicted"/>
<evidence type="ECO:0000259" key="2">
    <source>
        <dbReference type="Pfam" id="PF13478"/>
    </source>
</evidence>
<dbReference type="EMBL" id="KP211834">
    <property type="protein sequence ID" value="ANV79473.1"/>
    <property type="molecule type" value="Genomic_DNA"/>
</dbReference>
<dbReference type="PANTHER" id="PTHR30388:SF6">
    <property type="entry name" value="XANTHINE DEHYDROGENASE SUBUNIT A-RELATED"/>
    <property type="match status" value="1"/>
</dbReference>
<dbReference type="InterPro" id="IPR052698">
    <property type="entry name" value="MoCofactor_Util/Proc"/>
</dbReference>
<dbReference type="InterPro" id="IPR027051">
    <property type="entry name" value="XdhC_Rossmann_dom"/>
</dbReference>
<dbReference type="Gene3D" id="3.40.50.720">
    <property type="entry name" value="NAD(P)-binding Rossmann-like Domain"/>
    <property type="match status" value="1"/>
</dbReference>
<dbReference type="Pfam" id="PF13478">
    <property type="entry name" value="XdhC_C"/>
    <property type="match status" value="1"/>
</dbReference>
<evidence type="ECO:0000313" key="3">
    <source>
        <dbReference type="EMBL" id="ANV79473.1"/>
    </source>
</evidence>
<accession>A0A1B1TB38</accession>
<dbReference type="InterPro" id="IPR003777">
    <property type="entry name" value="XdhC_CoxI"/>
</dbReference>
<feature type="domain" description="XdhC Rossmann" evidence="2">
    <location>
        <begin position="121"/>
        <end position="269"/>
    </location>
</feature>